<keyword evidence="2" id="KW-1185">Reference proteome</keyword>
<protein>
    <submittedName>
        <fullName evidence="1">Uncharacterized protein</fullName>
    </submittedName>
</protein>
<dbReference type="Proteomes" id="UP001203852">
    <property type="component" value="Unassembled WGS sequence"/>
</dbReference>
<evidence type="ECO:0000313" key="2">
    <source>
        <dbReference type="Proteomes" id="UP001203852"/>
    </source>
</evidence>
<sequence length="125" mass="13615">MFKQSKSVQIPRVIFLPSHAALLALTTFHHLRSGLRRRWHTCALISGQPASGHKRTHDSAIVAIAINSIGTHKPSSTHTYVPECGIPGTTLLDRCTGTGQHDWDQLKSGLPCVEHVAASHLIIVD</sequence>
<reference evidence="1" key="1">
    <citation type="journal article" date="2022" name="bioRxiv">
        <title>Deciphering the potential niche of two novel black yeast fungi from a biological soil crust based on their genomes, phenotypes, and melanin regulation.</title>
        <authorList>
            <consortium name="DOE Joint Genome Institute"/>
            <person name="Carr E.C."/>
            <person name="Barton Q."/>
            <person name="Grambo S."/>
            <person name="Sullivan M."/>
            <person name="Renfro C.M."/>
            <person name="Kuo A."/>
            <person name="Pangilinan J."/>
            <person name="Lipzen A."/>
            <person name="Keymanesh K."/>
            <person name="Savage E."/>
            <person name="Barry K."/>
            <person name="Grigoriev I.V."/>
            <person name="Riekhof W.R."/>
            <person name="Harris S.S."/>
        </authorList>
    </citation>
    <scope>NUCLEOTIDE SEQUENCE</scope>
    <source>
        <strain evidence="1">JF 03-4F</strain>
    </source>
</reference>
<accession>A0AAN6DZT5</accession>
<proteinExistence type="predicted"/>
<dbReference type="AlphaFoldDB" id="A0AAN6DZT5"/>
<evidence type="ECO:0000313" key="1">
    <source>
        <dbReference type="EMBL" id="KAI1614539.1"/>
    </source>
</evidence>
<comment type="caution">
    <text evidence="1">The sequence shown here is derived from an EMBL/GenBank/DDBJ whole genome shotgun (WGS) entry which is preliminary data.</text>
</comment>
<gene>
    <name evidence="1" type="ORF">EDD36DRAFT_231072</name>
</gene>
<organism evidence="1 2">
    <name type="scientific">Exophiala viscosa</name>
    <dbReference type="NCBI Taxonomy" id="2486360"/>
    <lineage>
        <taxon>Eukaryota</taxon>
        <taxon>Fungi</taxon>
        <taxon>Dikarya</taxon>
        <taxon>Ascomycota</taxon>
        <taxon>Pezizomycotina</taxon>
        <taxon>Eurotiomycetes</taxon>
        <taxon>Chaetothyriomycetidae</taxon>
        <taxon>Chaetothyriales</taxon>
        <taxon>Herpotrichiellaceae</taxon>
        <taxon>Exophiala</taxon>
    </lineage>
</organism>
<name>A0AAN6DZT5_9EURO</name>
<dbReference type="EMBL" id="MU404353">
    <property type="protein sequence ID" value="KAI1614539.1"/>
    <property type="molecule type" value="Genomic_DNA"/>
</dbReference>